<dbReference type="InterPro" id="IPR045851">
    <property type="entry name" value="AMP-bd_C_sf"/>
</dbReference>
<dbReference type="InterPro" id="IPR051087">
    <property type="entry name" value="Mitochondrial_ACSM"/>
</dbReference>
<dbReference type="PANTHER" id="PTHR43605">
    <property type="entry name" value="ACYL-COENZYME A SYNTHETASE"/>
    <property type="match status" value="1"/>
</dbReference>
<dbReference type="InterPro" id="IPR000873">
    <property type="entry name" value="AMP-dep_synth/lig_dom"/>
</dbReference>
<keyword evidence="8" id="KW-1185">Reference proteome</keyword>
<evidence type="ECO:0000256" key="3">
    <source>
        <dbReference type="ARBA" id="ARBA00022741"/>
    </source>
</evidence>
<protein>
    <submittedName>
        <fullName evidence="7">Acyl-CoA synthetase</fullName>
    </submittedName>
</protein>
<dbReference type="SUPFAM" id="SSF56801">
    <property type="entry name" value="Acetyl-CoA synthetase-like"/>
    <property type="match status" value="1"/>
</dbReference>
<accession>A0ABN2CB98</accession>
<evidence type="ECO:0000313" key="7">
    <source>
        <dbReference type="EMBL" id="GAA1555647.1"/>
    </source>
</evidence>
<evidence type="ECO:0000313" key="8">
    <source>
        <dbReference type="Proteomes" id="UP001501791"/>
    </source>
</evidence>
<sequence>MVTEAADLNVRVQEICTEFNDPNLTVAKQLCDRHDANAVAFTFIDSALDGTDVTFGELADRSRRIAGVLAAEGVGPGSRVASLMSKGADLPALMLGIWRLGAVYVPLFTAFAADAVTDRLERSETAVVVTDAKWRGKLTDGPWSVLVAGAGAEGGESLERRLAGTQPVDGDAPTGPDVPLVHMFTSGTTGKPNAVIHSKSYIAGWQGYLEFALGVTSGEDVFWCGADPGWAYGLYTAIIGPMVAGRRSLLTIGAFAPEATWEVLEKFKVTDFASAPTALRAMRNSDAGRPLPHLRRLSSAGEPLTPDVLEWTESIGVAVHDHFGQTEIGMSVGFPHHPAIEITPEPKSTGISFPGWTMTVLGLTHDSPAEVDEIGRLALVIDSSPFFTFTGYGIDRDFRSDRFTEDGAHYLTGDLARVEEAGIYHFSSRDDDVILMAGYRIGPFEIESTLLAHPTVVEAAVVAAPDEMRGEIAHAFIVVEGLASTEGLEAELQQWVKDNYAAHAYPRRIDFVDELPKTPSGKVQRAVLRKSLATS</sequence>
<dbReference type="Gene3D" id="3.30.300.30">
    <property type="match status" value="1"/>
</dbReference>
<dbReference type="InterPro" id="IPR042099">
    <property type="entry name" value="ANL_N_sf"/>
</dbReference>
<evidence type="ECO:0000256" key="2">
    <source>
        <dbReference type="ARBA" id="ARBA00022598"/>
    </source>
</evidence>
<evidence type="ECO:0000259" key="5">
    <source>
        <dbReference type="Pfam" id="PF00501"/>
    </source>
</evidence>
<keyword evidence="3" id="KW-0547">Nucleotide-binding</keyword>
<organism evidence="7 8">
    <name type="scientific">Brevibacterium picturae</name>
    <dbReference type="NCBI Taxonomy" id="260553"/>
    <lineage>
        <taxon>Bacteria</taxon>
        <taxon>Bacillati</taxon>
        <taxon>Actinomycetota</taxon>
        <taxon>Actinomycetes</taxon>
        <taxon>Micrococcales</taxon>
        <taxon>Brevibacteriaceae</taxon>
        <taxon>Brevibacterium</taxon>
    </lineage>
</organism>
<proteinExistence type="inferred from homology"/>
<dbReference type="EMBL" id="BAAALY010000016">
    <property type="protein sequence ID" value="GAA1555647.1"/>
    <property type="molecule type" value="Genomic_DNA"/>
</dbReference>
<dbReference type="RefSeq" id="WP_346036842.1">
    <property type="nucleotide sequence ID" value="NZ_BAAALY010000016.1"/>
</dbReference>
<dbReference type="Proteomes" id="UP001501791">
    <property type="component" value="Unassembled WGS sequence"/>
</dbReference>
<evidence type="ECO:0000256" key="1">
    <source>
        <dbReference type="ARBA" id="ARBA00006432"/>
    </source>
</evidence>
<name>A0ABN2CB98_9MICO</name>
<feature type="domain" description="AMP-dependent synthetase/ligase" evidence="5">
    <location>
        <begin position="35"/>
        <end position="377"/>
    </location>
</feature>
<reference evidence="7 8" key="1">
    <citation type="journal article" date="2019" name="Int. J. Syst. Evol. Microbiol.">
        <title>The Global Catalogue of Microorganisms (GCM) 10K type strain sequencing project: providing services to taxonomists for standard genome sequencing and annotation.</title>
        <authorList>
            <consortium name="The Broad Institute Genomics Platform"/>
            <consortium name="The Broad Institute Genome Sequencing Center for Infectious Disease"/>
            <person name="Wu L."/>
            <person name="Ma J."/>
        </authorList>
    </citation>
    <scope>NUCLEOTIDE SEQUENCE [LARGE SCALE GENOMIC DNA]</scope>
    <source>
        <strain evidence="7 8">JCM 13319</strain>
    </source>
</reference>
<dbReference type="PANTHER" id="PTHR43605:SF10">
    <property type="entry name" value="ACYL-COA SYNTHETASE MEDIUM CHAIN FAMILY MEMBER 3"/>
    <property type="match status" value="1"/>
</dbReference>
<comment type="similarity">
    <text evidence="1">Belongs to the ATP-dependent AMP-binding enzyme family.</text>
</comment>
<dbReference type="InterPro" id="IPR025110">
    <property type="entry name" value="AMP-bd_C"/>
</dbReference>
<gene>
    <name evidence="7" type="ORF">GCM10009691_32430</name>
</gene>
<feature type="domain" description="AMP-binding enzyme C-terminal" evidence="6">
    <location>
        <begin position="445"/>
        <end position="522"/>
    </location>
</feature>
<dbReference type="Pfam" id="PF13193">
    <property type="entry name" value="AMP-binding_C"/>
    <property type="match status" value="1"/>
</dbReference>
<comment type="caution">
    <text evidence="7">The sequence shown here is derived from an EMBL/GenBank/DDBJ whole genome shotgun (WGS) entry which is preliminary data.</text>
</comment>
<evidence type="ECO:0000256" key="4">
    <source>
        <dbReference type="ARBA" id="ARBA00022840"/>
    </source>
</evidence>
<dbReference type="Gene3D" id="3.40.50.12780">
    <property type="entry name" value="N-terminal domain of ligase-like"/>
    <property type="match status" value="1"/>
</dbReference>
<keyword evidence="2" id="KW-0436">Ligase</keyword>
<evidence type="ECO:0000259" key="6">
    <source>
        <dbReference type="Pfam" id="PF13193"/>
    </source>
</evidence>
<keyword evidence="4" id="KW-0067">ATP-binding</keyword>
<dbReference type="Pfam" id="PF00501">
    <property type="entry name" value="AMP-binding"/>
    <property type="match status" value="1"/>
</dbReference>